<feature type="transmembrane region" description="Helical" evidence="6">
    <location>
        <begin position="34"/>
        <end position="51"/>
    </location>
</feature>
<evidence type="ECO:0000256" key="6">
    <source>
        <dbReference type="SAM" id="Phobius"/>
    </source>
</evidence>
<comment type="similarity">
    <text evidence="2">Belongs to the TMEM86 family.</text>
</comment>
<keyword evidence="3 6" id="KW-0812">Transmembrane</keyword>
<feature type="transmembrane region" description="Helical" evidence="6">
    <location>
        <begin position="6"/>
        <end position="27"/>
    </location>
</feature>
<sequence length="224" mass="26224">MPTISTSKHIIVFLLLFFALDLLFIALEYQNMRFFSKALLLPLLILFYIHQTKKNNTERDKNFMIGLLLSWLGDLFLLLPSGFLFGLGSFLLAHLFYSRCFYTLSNTPLRLNYRLLLPILVYLMLFLTLLFPHLNELKIPVVFYAITISFMLYMGYNTRKTITPIAFKNLFFGALLFVVSDSVLALHLFVFPSKFMELLVMITYVLAQYFLIQGMILKKEFVKF</sequence>
<keyword evidence="5 6" id="KW-0472">Membrane</keyword>
<comment type="caution">
    <text evidence="7">The sequence shown here is derived from an EMBL/GenBank/DDBJ whole genome shotgun (WGS) entry which is preliminary data.</text>
</comment>
<organism evidence="7 8">
    <name type="scientific">Flavobacterium jumunjinense</name>
    <dbReference type="NCBI Taxonomy" id="998845"/>
    <lineage>
        <taxon>Bacteria</taxon>
        <taxon>Pseudomonadati</taxon>
        <taxon>Bacteroidota</taxon>
        <taxon>Flavobacteriia</taxon>
        <taxon>Flavobacteriales</taxon>
        <taxon>Flavobacteriaceae</taxon>
        <taxon>Flavobacterium</taxon>
    </lineage>
</organism>
<name>A0ABV5GMM8_9FLAO</name>
<dbReference type="PANTHER" id="PTHR31885">
    <property type="entry name" value="GH04784P"/>
    <property type="match status" value="1"/>
</dbReference>
<gene>
    <name evidence="7" type="ORF">ACFFVF_08930</name>
</gene>
<evidence type="ECO:0000256" key="3">
    <source>
        <dbReference type="ARBA" id="ARBA00022692"/>
    </source>
</evidence>
<evidence type="ECO:0000256" key="1">
    <source>
        <dbReference type="ARBA" id="ARBA00004141"/>
    </source>
</evidence>
<accession>A0ABV5GMM8</accession>
<keyword evidence="8" id="KW-1185">Reference proteome</keyword>
<reference evidence="7 8" key="1">
    <citation type="submission" date="2024-09" db="EMBL/GenBank/DDBJ databases">
        <authorList>
            <person name="Sun Q."/>
            <person name="Mori K."/>
        </authorList>
    </citation>
    <scope>NUCLEOTIDE SEQUENCE [LARGE SCALE GENOMIC DNA]</scope>
    <source>
        <strain evidence="7 8">CECT 7955</strain>
    </source>
</reference>
<feature type="transmembrane region" description="Helical" evidence="6">
    <location>
        <begin position="198"/>
        <end position="217"/>
    </location>
</feature>
<dbReference type="EMBL" id="JBHMEY010000018">
    <property type="protein sequence ID" value="MFB9096635.1"/>
    <property type="molecule type" value="Genomic_DNA"/>
</dbReference>
<evidence type="ECO:0000256" key="2">
    <source>
        <dbReference type="ARBA" id="ARBA00007375"/>
    </source>
</evidence>
<evidence type="ECO:0000313" key="7">
    <source>
        <dbReference type="EMBL" id="MFB9096635.1"/>
    </source>
</evidence>
<feature type="transmembrane region" description="Helical" evidence="6">
    <location>
        <begin position="113"/>
        <end position="131"/>
    </location>
</feature>
<dbReference type="Proteomes" id="UP001589607">
    <property type="component" value="Unassembled WGS sequence"/>
</dbReference>
<dbReference type="Pfam" id="PF07947">
    <property type="entry name" value="YhhN"/>
    <property type="match status" value="1"/>
</dbReference>
<dbReference type="PANTHER" id="PTHR31885:SF6">
    <property type="entry name" value="GH04784P"/>
    <property type="match status" value="1"/>
</dbReference>
<evidence type="ECO:0000256" key="4">
    <source>
        <dbReference type="ARBA" id="ARBA00022989"/>
    </source>
</evidence>
<keyword evidence="4 6" id="KW-1133">Transmembrane helix</keyword>
<comment type="subcellular location">
    <subcellularLocation>
        <location evidence="1">Membrane</location>
        <topology evidence="1">Multi-pass membrane protein</topology>
    </subcellularLocation>
</comment>
<feature type="transmembrane region" description="Helical" evidence="6">
    <location>
        <begin position="137"/>
        <end position="158"/>
    </location>
</feature>
<feature type="transmembrane region" description="Helical" evidence="6">
    <location>
        <begin position="170"/>
        <end position="192"/>
    </location>
</feature>
<evidence type="ECO:0000256" key="5">
    <source>
        <dbReference type="ARBA" id="ARBA00023136"/>
    </source>
</evidence>
<dbReference type="RefSeq" id="WP_236455838.1">
    <property type="nucleotide sequence ID" value="NZ_CBCSGE010000002.1"/>
</dbReference>
<protein>
    <submittedName>
        <fullName evidence="7">Lysoplasmalogenase</fullName>
    </submittedName>
</protein>
<dbReference type="InterPro" id="IPR012506">
    <property type="entry name" value="TMEM86B-like"/>
</dbReference>
<feature type="transmembrane region" description="Helical" evidence="6">
    <location>
        <begin position="63"/>
        <end position="92"/>
    </location>
</feature>
<evidence type="ECO:0000313" key="8">
    <source>
        <dbReference type="Proteomes" id="UP001589607"/>
    </source>
</evidence>
<proteinExistence type="inferred from homology"/>